<dbReference type="PANTHER" id="PTHR22642">
    <property type="entry name" value="IMIDAZOLONEPROPIONASE"/>
    <property type="match status" value="1"/>
</dbReference>
<reference evidence="2 3" key="1">
    <citation type="submission" date="2019-09" db="EMBL/GenBank/DDBJ databases">
        <authorList>
            <person name="Chen X.-Y."/>
        </authorList>
    </citation>
    <scope>NUCLEOTIDE SEQUENCE [LARGE SCALE GENOMIC DNA]</scope>
    <source>
        <strain evidence="2 3">NY5</strain>
    </source>
</reference>
<dbReference type="EMBL" id="VTUX01000001">
    <property type="protein sequence ID" value="KAA1193922.1"/>
    <property type="molecule type" value="Genomic_DNA"/>
</dbReference>
<evidence type="ECO:0000313" key="3">
    <source>
        <dbReference type="Proteomes" id="UP000323708"/>
    </source>
</evidence>
<gene>
    <name evidence="2" type="ORF">F0M18_00290</name>
</gene>
<proteinExistence type="predicted"/>
<dbReference type="InterPro" id="IPR013108">
    <property type="entry name" value="Amidohydro_3"/>
</dbReference>
<dbReference type="Gene3D" id="2.30.40.10">
    <property type="entry name" value="Urease, subunit C, domain 1"/>
    <property type="match status" value="1"/>
</dbReference>
<comment type="caution">
    <text evidence="2">The sequence shown here is derived from an EMBL/GenBank/DDBJ whole genome shotgun (WGS) entry which is preliminary data.</text>
</comment>
<dbReference type="RefSeq" id="WP_149609391.1">
    <property type="nucleotide sequence ID" value="NZ_VTUX01000001.1"/>
</dbReference>
<dbReference type="InterPro" id="IPR032466">
    <property type="entry name" value="Metal_Hydrolase"/>
</dbReference>
<dbReference type="SUPFAM" id="SSF51338">
    <property type="entry name" value="Composite domain of metallo-dependent hydrolases"/>
    <property type="match status" value="1"/>
</dbReference>
<dbReference type="InterPro" id="IPR011059">
    <property type="entry name" value="Metal-dep_hydrolase_composite"/>
</dbReference>
<dbReference type="InterPro" id="IPR033932">
    <property type="entry name" value="YtcJ-like"/>
</dbReference>
<organism evidence="2 3">
    <name type="scientific">Pseudohalioglobus sediminis</name>
    <dbReference type="NCBI Taxonomy" id="2606449"/>
    <lineage>
        <taxon>Bacteria</taxon>
        <taxon>Pseudomonadati</taxon>
        <taxon>Pseudomonadota</taxon>
        <taxon>Gammaproteobacteria</taxon>
        <taxon>Cellvibrionales</taxon>
        <taxon>Halieaceae</taxon>
        <taxon>Pseudohalioglobus</taxon>
    </lineage>
</organism>
<dbReference type="SUPFAM" id="SSF51556">
    <property type="entry name" value="Metallo-dependent hydrolases"/>
    <property type="match status" value="1"/>
</dbReference>
<name>A0A5B0X3V2_9GAMM</name>
<accession>A0A5B0X3V2</accession>
<dbReference type="CDD" id="cd01300">
    <property type="entry name" value="YtcJ_like"/>
    <property type="match status" value="1"/>
</dbReference>
<dbReference type="Proteomes" id="UP000323708">
    <property type="component" value="Unassembled WGS sequence"/>
</dbReference>
<protein>
    <submittedName>
        <fullName evidence="2">Amidohydrolase</fullName>
    </submittedName>
</protein>
<keyword evidence="2" id="KW-0378">Hydrolase</keyword>
<dbReference type="GO" id="GO:0016810">
    <property type="term" value="F:hydrolase activity, acting on carbon-nitrogen (but not peptide) bonds"/>
    <property type="evidence" value="ECO:0007669"/>
    <property type="project" value="InterPro"/>
</dbReference>
<dbReference type="Gene3D" id="3.10.310.70">
    <property type="match status" value="1"/>
</dbReference>
<evidence type="ECO:0000313" key="2">
    <source>
        <dbReference type="EMBL" id="KAA1193922.1"/>
    </source>
</evidence>
<dbReference type="AlphaFoldDB" id="A0A5B0X3V2"/>
<dbReference type="Pfam" id="PF07969">
    <property type="entry name" value="Amidohydro_3"/>
    <property type="match status" value="1"/>
</dbReference>
<evidence type="ECO:0000259" key="1">
    <source>
        <dbReference type="Pfam" id="PF07969"/>
    </source>
</evidence>
<keyword evidence="3" id="KW-1185">Reference proteome</keyword>
<sequence length="570" mass="62254">MNWKTAALILVALLGGLTVLFKIATRVPQPPAHQVFINGEVLTMDAANSIAEAVSVRNERIEAVGSTAEIMALVEDATEVNDLRGRTLMPGFIDAHGHFPGSGMSVVSADLTSPPVGDKLSIADVLAALRERAEATEPGEMVSGFGYDDTLLAEERHPTRAELDSVSTEHPVVATHVSGHMVVANSRALELVGITADTEDPVGGVIGRRPGSREPNGLLEETARMDLMMYMQDMGLREIYAMMKSASVEYLRAGVTTAQSGGTSQALATGLVLFSRLGVVPQRLVLFAFDSEFADLMQSGDFDPADYASDRVTMPAIKLVADGSIQGYTGYLSHPYHVPRDPQDPDYRGYPSIPREDLFARVKALHEQGYQIAIHGNGDESIEDILDAFEAAQQAHPVDDPRMILIHSQMARKDQVARMKALGVTPSFFSAHTYYWGDRHRDIFMGPERAAAMSPARWAQEQGLRFSSHMDTPVTPMLPLQAVWSQVHRRSFGGDVIGPEQRIDVMSALRAVTIDAAWQVFQDDRIGSIEPGKLADLIVLSGSPLDMSVDMRELQVERTLIDGATVYRRY</sequence>
<dbReference type="PANTHER" id="PTHR22642:SF2">
    <property type="entry name" value="PROTEIN LONG AFTER FAR-RED 3"/>
    <property type="match status" value="1"/>
</dbReference>
<dbReference type="Gene3D" id="3.20.20.140">
    <property type="entry name" value="Metal-dependent hydrolases"/>
    <property type="match status" value="1"/>
</dbReference>
<feature type="domain" description="Amidohydrolase 3" evidence="1">
    <location>
        <begin position="79"/>
        <end position="567"/>
    </location>
</feature>